<keyword evidence="4" id="KW-1185">Reference proteome</keyword>
<feature type="region of interest" description="Disordered" evidence="2">
    <location>
        <begin position="1"/>
        <end position="95"/>
    </location>
</feature>
<gene>
    <name evidence="3" type="ORF">GE061_000196</name>
</gene>
<name>A0A8S9Y5K4_APOLU</name>
<feature type="compositionally biased region" description="Low complexity" evidence="2">
    <location>
        <begin position="1"/>
        <end position="25"/>
    </location>
</feature>
<comment type="caution">
    <text evidence="3">The sequence shown here is derived from an EMBL/GenBank/DDBJ whole genome shotgun (WGS) entry which is preliminary data.</text>
</comment>
<evidence type="ECO:0000256" key="2">
    <source>
        <dbReference type="SAM" id="MobiDB-lite"/>
    </source>
</evidence>
<dbReference type="EMBL" id="WIXP02000001">
    <property type="protein sequence ID" value="KAF6215861.1"/>
    <property type="molecule type" value="Genomic_DNA"/>
</dbReference>
<proteinExistence type="predicted"/>
<feature type="region of interest" description="Disordered" evidence="2">
    <location>
        <begin position="376"/>
        <end position="398"/>
    </location>
</feature>
<reference evidence="3" key="1">
    <citation type="journal article" date="2021" name="Mol. Ecol. Resour.">
        <title>Apolygus lucorum genome provides insights into omnivorousness and mesophyll feeding.</title>
        <authorList>
            <person name="Liu Y."/>
            <person name="Liu H."/>
            <person name="Wang H."/>
            <person name="Huang T."/>
            <person name="Liu B."/>
            <person name="Yang B."/>
            <person name="Yin L."/>
            <person name="Li B."/>
            <person name="Zhang Y."/>
            <person name="Zhang S."/>
            <person name="Jiang F."/>
            <person name="Zhang X."/>
            <person name="Ren Y."/>
            <person name="Wang B."/>
            <person name="Wang S."/>
            <person name="Lu Y."/>
            <person name="Wu K."/>
            <person name="Fan W."/>
            <person name="Wang G."/>
        </authorList>
    </citation>
    <scope>NUCLEOTIDE SEQUENCE</scope>
    <source>
        <strain evidence="3">12Hb</strain>
    </source>
</reference>
<dbReference type="AlphaFoldDB" id="A0A8S9Y5K4"/>
<organism evidence="3 4">
    <name type="scientific">Apolygus lucorum</name>
    <name type="common">Small green plant bug</name>
    <name type="synonym">Lygocoris lucorum</name>
    <dbReference type="NCBI Taxonomy" id="248454"/>
    <lineage>
        <taxon>Eukaryota</taxon>
        <taxon>Metazoa</taxon>
        <taxon>Ecdysozoa</taxon>
        <taxon>Arthropoda</taxon>
        <taxon>Hexapoda</taxon>
        <taxon>Insecta</taxon>
        <taxon>Pterygota</taxon>
        <taxon>Neoptera</taxon>
        <taxon>Paraneoptera</taxon>
        <taxon>Hemiptera</taxon>
        <taxon>Heteroptera</taxon>
        <taxon>Panheteroptera</taxon>
        <taxon>Cimicomorpha</taxon>
        <taxon>Miridae</taxon>
        <taxon>Mirini</taxon>
        <taxon>Apolygus</taxon>
    </lineage>
</organism>
<protein>
    <submittedName>
        <fullName evidence="3">Uncharacterized protein</fullName>
    </submittedName>
</protein>
<dbReference type="Proteomes" id="UP000466442">
    <property type="component" value="Linkage Group LG1"/>
</dbReference>
<keyword evidence="1" id="KW-0175">Coiled coil</keyword>
<feature type="compositionally biased region" description="Basic and acidic residues" evidence="2">
    <location>
        <begin position="26"/>
        <end position="37"/>
    </location>
</feature>
<evidence type="ECO:0000313" key="4">
    <source>
        <dbReference type="Proteomes" id="UP000466442"/>
    </source>
</evidence>
<feature type="coiled-coil region" evidence="1">
    <location>
        <begin position="156"/>
        <end position="190"/>
    </location>
</feature>
<evidence type="ECO:0000256" key="1">
    <source>
        <dbReference type="SAM" id="Coils"/>
    </source>
</evidence>
<sequence>MSSTSKNKVSNVSSDKGVTNSPNPNKSEKEKEKDKAAGGKGVPTKVESKGEAEVLVGSGTGEDKGEEITGLGTGDPSPVTPGRSRPLTSRIRPRMSSVGSADLRVANTDLWRREEKKVGICMSEIEEYVSANFSKEKHGSYLGARFKKIKDSMEYLEQEFKKVARLAGRVASLEERLAGAARKIDDLQEHIMDGVGAVVKSAVEEAMGRAVEKLIRKGSEDRELWFSVPLAREKGEAYERLFDKFKEIDVNASSETEVKKVNYLGSVYRKELAKSYTSTYLKVTLSRSSGEIVSRKFEYLIIEDSMALKINKSQYKLNEARQLVELLYAPAPPIEGPAAVDWACTRVIAVSGLLRHLDAQGAEVFATQLTSRKKREDPEWVEESDAGGVGRGRGDRGW</sequence>
<accession>A0A8S9Y5K4</accession>
<evidence type="ECO:0000313" key="3">
    <source>
        <dbReference type="EMBL" id="KAF6215861.1"/>
    </source>
</evidence>